<keyword evidence="3" id="KW-1185">Reference proteome</keyword>
<comment type="caution">
    <text evidence="2">The sequence shown here is derived from an EMBL/GenBank/DDBJ whole genome shotgun (WGS) entry which is preliminary data.</text>
</comment>
<sequence length="121" mass="13950">MASKIPRKERLSSPSSDEELPLPKTQFDKCLILIEQGQWVVKTKEFDIELGPQPYHSKVMRLWTTMAKMKKMYLFQPSIHDMPQSSPLSSSRITFSEDQYNLLNGQIDFLTSTVDGLQKRG</sequence>
<reference evidence="3" key="1">
    <citation type="submission" date="2024-07" db="EMBL/GenBank/DDBJ databases">
        <title>Two chromosome-level genome assemblies of Korean endemic species Abeliophyllum distichum and Forsythia ovata (Oleaceae).</title>
        <authorList>
            <person name="Jang H."/>
        </authorList>
    </citation>
    <scope>NUCLEOTIDE SEQUENCE [LARGE SCALE GENOMIC DNA]</scope>
</reference>
<protein>
    <submittedName>
        <fullName evidence="2">Uncharacterized protein</fullName>
    </submittedName>
</protein>
<dbReference type="Proteomes" id="UP001604336">
    <property type="component" value="Unassembled WGS sequence"/>
</dbReference>
<feature type="compositionally biased region" description="Basic and acidic residues" evidence="1">
    <location>
        <begin position="1"/>
        <end position="11"/>
    </location>
</feature>
<dbReference type="AlphaFoldDB" id="A0ABD1P2A3"/>
<evidence type="ECO:0000313" key="3">
    <source>
        <dbReference type="Proteomes" id="UP001604336"/>
    </source>
</evidence>
<proteinExistence type="predicted"/>
<gene>
    <name evidence="2" type="ORF">Adt_46124</name>
</gene>
<accession>A0ABD1P2A3</accession>
<organism evidence="2 3">
    <name type="scientific">Abeliophyllum distichum</name>
    <dbReference type="NCBI Taxonomy" id="126358"/>
    <lineage>
        <taxon>Eukaryota</taxon>
        <taxon>Viridiplantae</taxon>
        <taxon>Streptophyta</taxon>
        <taxon>Embryophyta</taxon>
        <taxon>Tracheophyta</taxon>
        <taxon>Spermatophyta</taxon>
        <taxon>Magnoliopsida</taxon>
        <taxon>eudicotyledons</taxon>
        <taxon>Gunneridae</taxon>
        <taxon>Pentapetalae</taxon>
        <taxon>asterids</taxon>
        <taxon>lamiids</taxon>
        <taxon>Lamiales</taxon>
        <taxon>Oleaceae</taxon>
        <taxon>Forsythieae</taxon>
        <taxon>Abeliophyllum</taxon>
    </lineage>
</organism>
<evidence type="ECO:0000313" key="2">
    <source>
        <dbReference type="EMBL" id="KAL2458000.1"/>
    </source>
</evidence>
<dbReference type="EMBL" id="JBFOLK010000037">
    <property type="protein sequence ID" value="KAL2458000.1"/>
    <property type="molecule type" value="Genomic_DNA"/>
</dbReference>
<name>A0ABD1P2A3_9LAMI</name>
<evidence type="ECO:0000256" key="1">
    <source>
        <dbReference type="SAM" id="MobiDB-lite"/>
    </source>
</evidence>
<feature type="region of interest" description="Disordered" evidence="1">
    <location>
        <begin position="1"/>
        <end position="22"/>
    </location>
</feature>